<dbReference type="EMBL" id="JBHSQV010000036">
    <property type="protein sequence ID" value="MFC5986161.1"/>
    <property type="molecule type" value="Genomic_DNA"/>
</dbReference>
<evidence type="ECO:0000313" key="4">
    <source>
        <dbReference type="EMBL" id="MFC5986161.1"/>
    </source>
</evidence>
<dbReference type="SUPFAM" id="SSF50685">
    <property type="entry name" value="Barwin-like endoglucanases"/>
    <property type="match status" value="1"/>
</dbReference>
<dbReference type="SUPFAM" id="SSF54106">
    <property type="entry name" value="LysM domain"/>
    <property type="match status" value="1"/>
</dbReference>
<name>A0ABW1IM60_9BACL</name>
<evidence type="ECO:0000313" key="5">
    <source>
        <dbReference type="Proteomes" id="UP001596250"/>
    </source>
</evidence>
<feature type="domain" description="LysM" evidence="3">
    <location>
        <begin position="31"/>
        <end position="76"/>
    </location>
</feature>
<accession>A0ABW1IM60</accession>
<dbReference type="CDD" id="cd00118">
    <property type="entry name" value="LysM"/>
    <property type="match status" value="1"/>
</dbReference>
<dbReference type="PANTHER" id="PTHR39160">
    <property type="entry name" value="CELL WALL-BINDING PROTEIN YOCH"/>
    <property type="match status" value="1"/>
</dbReference>
<dbReference type="PROSITE" id="PS51782">
    <property type="entry name" value="LYSM"/>
    <property type="match status" value="1"/>
</dbReference>
<keyword evidence="1 2" id="KW-0732">Signal</keyword>
<dbReference type="InterPro" id="IPR036908">
    <property type="entry name" value="RlpA-like_sf"/>
</dbReference>
<dbReference type="InterPro" id="IPR051933">
    <property type="entry name" value="Resuscitation_pf_RpfB"/>
</dbReference>
<gene>
    <name evidence="4" type="ORF">ACFPXP_06910</name>
</gene>
<dbReference type="CDD" id="cd14667">
    <property type="entry name" value="3D_containing_proteins"/>
    <property type="match status" value="1"/>
</dbReference>
<dbReference type="InterPro" id="IPR036779">
    <property type="entry name" value="LysM_dom_sf"/>
</dbReference>
<dbReference type="RefSeq" id="WP_379893494.1">
    <property type="nucleotide sequence ID" value="NZ_CBCSCT010000001.1"/>
</dbReference>
<evidence type="ECO:0000259" key="3">
    <source>
        <dbReference type="PROSITE" id="PS51782"/>
    </source>
</evidence>
<organism evidence="4 5">
    <name type="scientific">Marinicrinis lubricantis</name>
    <dbReference type="NCBI Taxonomy" id="2086470"/>
    <lineage>
        <taxon>Bacteria</taxon>
        <taxon>Bacillati</taxon>
        <taxon>Bacillota</taxon>
        <taxon>Bacilli</taxon>
        <taxon>Bacillales</taxon>
        <taxon>Paenibacillaceae</taxon>
    </lineage>
</organism>
<dbReference type="Proteomes" id="UP001596250">
    <property type="component" value="Unassembled WGS sequence"/>
</dbReference>
<evidence type="ECO:0000256" key="2">
    <source>
        <dbReference type="SAM" id="SignalP"/>
    </source>
</evidence>
<dbReference type="SMART" id="SM00257">
    <property type="entry name" value="LysM"/>
    <property type="match status" value="1"/>
</dbReference>
<dbReference type="Pfam" id="PF01476">
    <property type="entry name" value="LysM"/>
    <property type="match status" value="1"/>
</dbReference>
<feature type="signal peptide" evidence="2">
    <location>
        <begin position="1"/>
        <end position="27"/>
    </location>
</feature>
<proteinExistence type="predicted"/>
<dbReference type="PANTHER" id="PTHR39160:SF4">
    <property type="entry name" value="RESUSCITATION-PROMOTING FACTOR RPFB"/>
    <property type="match status" value="1"/>
</dbReference>
<keyword evidence="5" id="KW-1185">Reference proteome</keyword>
<reference evidence="5" key="1">
    <citation type="journal article" date="2019" name="Int. J. Syst. Evol. Microbiol.">
        <title>The Global Catalogue of Microorganisms (GCM) 10K type strain sequencing project: providing services to taxonomists for standard genome sequencing and annotation.</title>
        <authorList>
            <consortium name="The Broad Institute Genomics Platform"/>
            <consortium name="The Broad Institute Genome Sequencing Center for Infectious Disease"/>
            <person name="Wu L."/>
            <person name="Ma J."/>
        </authorList>
    </citation>
    <scope>NUCLEOTIDE SEQUENCE [LARGE SCALE GENOMIC DNA]</scope>
    <source>
        <strain evidence="5">CCM 8749</strain>
    </source>
</reference>
<protein>
    <submittedName>
        <fullName evidence="4">3D domain-containing protein</fullName>
    </submittedName>
</protein>
<dbReference type="InterPro" id="IPR059180">
    <property type="entry name" value="3D_YorM"/>
</dbReference>
<dbReference type="InterPro" id="IPR018392">
    <property type="entry name" value="LysM"/>
</dbReference>
<sequence>MNLKKTAVRFLTAGVLFSALTVNTAFASNLAPYTIRENGETFWSISKKFNVPLQTVLDANSHLNPFNIYKGIKTNIPMVPGFTSERYSIPAAGSTFKIQNSPTLQANASLQNAKKLSLTATAYTASIEENKWGAIDYYGNPLKLGTVAVDPKMIPMGSKLYITGYDFDGLPEGGFYAEATDMGGSIKDNRIDIFVPVSRTKALTFGMQDVTVYILPE</sequence>
<dbReference type="Gene3D" id="3.10.350.10">
    <property type="entry name" value="LysM domain"/>
    <property type="match status" value="1"/>
</dbReference>
<evidence type="ECO:0000256" key="1">
    <source>
        <dbReference type="ARBA" id="ARBA00022729"/>
    </source>
</evidence>
<dbReference type="Gene3D" id="2.40.40.10">
    <property type="entry name" value="RlpA-like domain"/>
    <property type="match status" value="1"/>
</dbReference>
<dbReference type="InterPro" id="IPR010611">
    <property type="entry name" value="3D_dom"/>
</dbReference>
<comment type="caution">
    <text evidence="4">The sequence shown here is derived from an EMBL/GenBank/DDBJ whole genome shotgun (WGS) entry which is preliminary data.</text>
</comment>
<feature type="chain" id="PRO_5045142478" evidence="2">
    <location>
        <begin position="28"/>
        <end position="217"/>
    </location>
</feature>
<dbReference type="Pfam" id="PF06725">
    <property type="entry name" value="3D"/>
    <property type="match status" value="1"/>
</dbReference>